<evidence type="ECO:0000313" key="3">
    <source>
        <dbReference type="Proteomes" id="UP000029120"/>
    </source>
</evidence>
<name>A0A087H7I6_ARAAL</name>
<accession>A0A087H7I6</accession>
<dbReference type="PANTHER" id="PTHR31672">
    <property type="entry name" value="BNACNNG10540D PROTEIN"/>
    <property type="match status" value="1"/>
</dbReference>
<dbReference type="InterPro" id="IPR006527">
    <property type="entry name" value="F-box-assoc_dom_typ1"/>
</dbReference>
<dbReference type="Gramene" id="KFK38088">
    <property type="protein sequence ID" value="KFK38088"/>
    <property type="gene ID" value="AALP_AA3G068000"/>
</dbReference>
<organism evidence="2 3">
    <name type="scientific">Arabis alpina</name>
    <name type="common">Alpine rock-cress</name>
    <dbReference type="NCBI Taxonomy" id="50452"/>
    <lineage>
        <taxon>Eukaryota</taxon>
        <taxon>Viridiplantae</taxon>
        <taxon>Streptophyta</taxon>
        <taxon>Embryophyta</taxon>
        <taxon>Tracheophyta</taxon>
        <taxon>Spermatophyta</taxon>
        <taxon>Magnoliopsida</taxon>
        <taxon>eudicotyledons</taxon>
        <taxon>Gunneridae</taxon>
        <taxon>Pentapetalae</taxon>
        <taxon>rosids</taxon>
        <taxon>malvids</taxon>
        <taxon>Brassicales</taxon>
        <taxon>Brassicaceae</taxon>
        <taxon>Arabideae</taxon>
        <taxon>Arabis</taxon>
    </lineage>
</organism>
<dbReference type="OrthoDB" id="591557at2759"/>
<evidence type="ECO:0000313" key="2">
    <source>
        <dbReference type="EMBL" id="KFK38088.1"/>
    </source>
</evidence>
<dbReference type="EMBL" id="CM002871">
    <property type="protein sequence ID" value="KFK38088.1"/>
    <property type="molecule type" value="Genomic_DNA"/>
</dbReference>
<dbReference type="PANTHER" id="PTHR31672:SF13">
    <property type="entry name" value="F-BOX PROTEIN CPR30-LIKE"/>
    <property type="match status" value="1"/>
</dbReference>
<dbReference type="NCBIfam" id="TIGR01640">
    <property type="entry name" value="F_box_assoc_1"/>
    <property type="match status" value="1"/>
</dbReference>
<keyword evidence="3" id="KW-1185">Reference proteome</keyword>
<reference evidence="3" key="1">
    <citation type="journal article" date="2015" name="Nat. Plants">
        <title>Genome expansion of Arabis alpina linked with retrotransposition and reduced symmetric DNA methylation.</title>
        <authorList>
            <person name="Willing E.M."/>
            <person name="Rawat V."/>
            <person name="Mandakova T."/>
            <person name="Maumus F."/>
            <person name="James G.V."/>
            <person name="Nordstroem K.J."/>
            <person name="Becker C."/>
            <person name="Warthmann N."/>
            <person name="Chica C."/>
            <person name="Szarzynska B."/>
            <person name="Zytnicki M."/>
            <person name="Albani M.C."/>
            <person name="Kiefer C."/>
            <person name="Bergonzi S."/>
            <person name="Castaings L."/>
            <person name="Mateos J.L."/>
            <person name="Berns M.C."/>
            <person name="Bujdoso N."/>
            <person name="Piofczyk T."/>
            <person name="de Lorenzo L."/>
            <person name="Barrero-Sicilia C."/>
            <person name="Mateos I."/>
            <person name="Piednoel M."/>
            <person name="Hagmann J."/>
            <person name="Chen-Min-Tao R."/>
            <person name="Iglesias-Fernandez R."/>
            <person name="Schuster S.C."/>
            <person name="Alonso-Blanco C."/>
            <person name="Roudier F."/>
            <person name="Carbonero P."/>
            <person name="Paz-Ares J."/>
            <person name="Davis S.J."/>
            <person name="Pecinka A."/>
            <person name="Quesneville H."/>
            <person name="Colot V."/>
            <person name="Lysak M.A."/>
            <person name="Weigel D."/>
            <person name="Coupland G."/>
            <person name="Schneeberger K."/>
        </authorList>
    </citation>
    <scope>NUCLEOTIDE SEQUENCE [LARGE SCALE GENOMIC DNA]</scope>
    <source>
        <strain evidence="3">cv. Pajares</strain>
    </source>
</reference>
<dbReference type="InterPro" id="IPR017451">
    <property type="entry name" value="F-box-assoc_interact_dom"/>
</dbReference>
<dbReference type="Proteomes" id="UP000029120">
    <property type="component" value="Chromosome 3"/>
</dbReference>
<dbReference type="AlphaFoldDB" id="A0A087H7I6"/>
<dbReference type="eggNOG" id="ENOG502S2YF">
    <property type="taxonomic scope" value="Eukaryota"/>
</dbReference>
<protein>
    <recommendedName>
        <fullName evidence="1">F-box associated beta-propeller type 1 domain-containing protein</fullName>
    </recommendedName>
</protein>
<dbReference type="Pfam" id="PF07734">
    <property type="entry name" value="FBA_1"/>
    <property type="match status" value="1"/>
</dbReference>
<sequence>MKRHTKKNAGNQKLLVSSCNLYTVELDSISEETRDLVAVELNYPLKDEPSYFVETMRRYAHDEANVNWELFRKNRVDIIGSSNGLVCIYPERGGAFLFNPTTGESKKVPESVTFHEQPYGFGYDTLTEDYKVVKFVVAGDYKGYHNADVYSLKRDSLRRVQGLPYQRVGTTSGVLLNGAIHWVVKLENGQSQKRVVVAA</sequence>
<evidence type="ECO:0000259" key="1">
    <source>
        <dbReference type="Pfam" id="PF07734"/>
    </source>
</evidence>
<dbReference type="InterPro" id="IPR050796">
    <property type="entry name" value="SCF_F-box_component"/>
</dbReference>
<gene>
    <name evidence="2" type="ordered locus">AALP_Aa3g068000</name>
</gene>
<feature type="domain" description="F-box associated beta-propeller type 1" evidence="1">
    <location>
        <begin position="73"/>
        <end position="189"/>
    </location>
</feature>
<proteinExistence type="predicted"/>